<proteinExistence type="predicted"/>
<dbReference type="AlphaFoldDB" id="A0A0F9WQF7"/>
<dbReference type="VEuPathDB" id="MicrosporidiaDB:AAJ76_2900011584"/>
<reference evidence="1 2" key="1">
    <citation type="journal article" date="2015" name="Environ. Microbiol.">
        <title>Genome analyses suggest the presence of polyploidy and recent human-driven expansions in eight global populations of the honeybee pathogen Nosema ceranae.</title>
        <authorList>
            <person name="Pelin A."/>
            <person name="Selman M."/>
            <person name="Aris-Brosou S."/>
            <person name="Farinelli L."/>
            <person name="Corradi N."/>
        </authorList>
    </citation>
    <scope>NUCLEOTIDE SEQUENCE [LARGE SCALE GENOMIC DNA]</scope>
    <source>
        <strain evidence="1 2">PA08 1199</strain>
    </source>
</reference>
<dbReference type="Proteomes" id="UP000034350">
    <property type="component" value="Unassembled WGS sequence"/>
</dbReference>
<accession>A0A0F9WQF7</accession>
<comment type="caution">
    <text evidence="1">The sequence shown here is derived from an EMBL/GenBank/DDBJ whole genome shotgun (WGS) entry which is preliminary data.</text>
</comment>
<name>A0A0F9WQF7_9MICR</name>
<dbReference type="EMBL" id="JPQZ01000029">
    <property type="protein sequence ID" value="KKO75173.1"/>
    <property type="molecule type" value="Genomic_DNA"/>
</dbReference>
<evidence type="ECO:0000313" key="2">
    <source>
        <dbReference type="Proteomes" id="UP000034350"/>
    </source>
</evidence>
<dbReference type="GeneID" id="36319892"/>
<organism evidence="1 2">
    <name type="scientific">Vairimorpha ceranae</name>
    <dbReference type="NCBI Taxonomy" id="40302"/>
    <lineage>
        <taxon>Eukaryota</taxon>
        <taxon>Fungi</taxon>
        <taxon>Fungi incertae sedis</taxon>
        <taxon>Microsporidia</taxon>
        <taxon>Nosematidae</taxon>
        <taxon>Vairimorpha</taxon>
    </lineage>
</organism>
<dbReference type="RefSeq" id="XP_024330915.1">
    <property type="nucleotide sequence ID" value="XM_024474963.1"/>
</dbReference>
<gene>
    <name evidence="1" type="ORF">AAJ76_2900011584</name>
</gene>
<protein>
    <submittedName>
        <fullName evidence="1">Uncharacterized protein</fullName>
    </submittedName>
</protein>
<sequence>MNIKNLYEPIFFRCTVGCVCGAYMKQVESTLFKEGICFYCANGCYKRQRIKTGTIL</sequence>
<evidence type="ECO:0000313" key="1">
    <source>
        <dbReference type="EMBL" id="KKO75173.1"/>
    </source>
</evidence>
<keyword evidence="2" id="KW-1185">Reference proteome</keyword>